<evidence type="ECO:0000256" key="1">
    <source>
        <dbReference type="SAM" id="MobiDB-lite"/>
    </source>
</evidence>
<gene>
    <name evidence="3" type="ORF">DVJ77_16225</name>
</gene>
<protein>
    <submittedName>
        <fullName evidence="3">Uncharacterized protein</fullName>
    </submittedName>
</protein>
<feature type="region of interest" description="Disordered" evidence="1">
    <location>
        <begin position="193"/>
        <end position="243"/>
    </location>
</feature>
<feature type="region of interest" description="Disordered" evidence="1">
    <location>
        <begin position="329"/>
        <end position="486"/>
    </location>
</feature>
<keyword evidence="2" id="KW-0472">Membrane</keyword>
<name>A0A369UI68_9GAMM</name>
<feature type="region of interest" description="Disordered" evidence="1">
    <location>
        <begin position="1"/>
        <end position="36"/>
    </location>
</feature>
<feature type="transmembrane region" description="Helical" evidence="2">
    <location>
        <begin position="42"/>
        <end position="68"/>
    </location>
</feature>
<feature type="region of interest" description="Disordered" evidence="1">
    <location>
        <begin position="626"/>
        <end position="659"/>
    </location>
</feature>
<proteinExistence type="predicted"/>
<sequence length="659" mass="68013">MPLPPTDKTPRLATVSLPSPREAATGAAVYRRRRQERPRDRWLRTLALAGALLVHLLFLFGAVLGPAYDMVEPPEANSVSALKVRLIDKTEPEPPPPPPVRGTPPKEVGPLHRGSTTAQTLVTRQSQAATRADAPLTPVPVPALETPVIAATPPPSAPKPEVVAAPLPPVTLPKPAPTPELQPVPVATEPPQVALDKPQTTTPVPPKFQPEPVRKLQAEGHQPVPPPASLAMPDLPSQSAPTVSAPTIAMERAVPTLAPPSVAQAVRPETPAAPPAPDLQAIPLPAQPAPTVNLQASANTVTPVVPREQPQVQTPAIRVAETQLEAVPLTEAAQPRLERPQAPSLQTPAPKAIALDNKPTLARPQLNAASATAEPASESTASKVAEQAAQSATTNNSSAAKDAVAANTASSGADVSTAPNATPQGSNTATPGAPNGAPESSRTSGKSGLNLALPGQGENQGHGSTAGQNPGGQESAGNGQVGDYVQLKPHGNTEIMSHGRPNIGYKSTRFEDAWTPAGESSIDTALRRAVEKTTVKHTFHLPRGVRIECAVMPLLPMSLFGCGNPDPPAKALNPEIYQRLNLPTTNPLVPPGPATAATAASAASPPIKLDNSVQCAMARVSGGPLPPGCLDDRLTPGRPKPSMPAAAASSWVPASDQFH</sequence>
<feature type="compositionally biased region" description="Low complexity" evidence="1">
    <location>
        <begin position="643"/>
        <end position="659"/>
    </location>
</feature>
<dbReference type="Proteomes" id="UP000253782">
    <property type="component" value="Unassembled WGS sequence"/>
</dbReference>
<evidence type="ECO:0000256" key="2">
    <source>
        <dbReference type="SAM" id="Phobius"/>
    </source>
</evidence>
<feature type="compositionally biased region" description="Polar residues" evidence="1">
    <location>
        <begin position="457"/>
        <end position="478"/>
    </location>
</feature>
<comment type="caution">
    <text evidence="3">The sequence shown here is derived from an EMBL/GenBank/DDBJ whole genome shotgun (WGS) entry which is preliminary data.</text>
</comment>
<evidence type="ECO:0000313" key="4">
    <source>
        <dbReference type="Proteomes" id="UP000253782"/>
    </source>
</evidence>
<feature type="compositionally biased region" description="Polar residues" evidence="1">
    <location>
        <begin position="438"/>
        <end position="447"/>
    </location>
</feature>
<feature type="compositionally biased region" description="Low complexity" evidence="1">
    <location>
        <begin position="368"/>
        <end position="400"/>
    </location>
</feature>
<feature type="compositionally biased region" description="Polar residues" evidence="1">
    <location>
        <begin position="407"/>
        <end position="430"/>
    </location>
</feature>
<accession>A0A369UI68</accession>
<dbReference type="AlphaFoldDB" id="A0A369UI68"/>
<keyword evidence="4" id="KW-1185">Reference proteome</keyword>
<dbReference type="OrthoDB" id="5945424at2"/>
<reference evidence="3 4" key="1">
    <citation type="submission" date="2018-07" db="EMBL/GenBank/DDBJ databases">
        <title>Dyella tabacisoli L4-6T, whole genome shotgun sequence.</title>
        <authorList>
            <person name="Zhou X.-K."/>
            <person name="Li W.-J."/>
            <person name="Duan Y.-Q."/>
        </authorList>
    </citation>
    <scope>NUCLEOTIDE SEQUENCE [LARGE SCALE GENOMIC DNA]</scope>
    <source>
        <strain evidence="3 4">L4-6</strain>
    </source>
</reference>
<keyword evidence="2" id="KW-1133">Transmembrane helix</keyword>
<feature type="compositionally biased region" description="Pro residues" evidence="1">
    <location>
        <begin position="93"/>
        <end position="102"/>
    </location>
</feature>
<feature type="region of interest" description="Disordered" evidence="1">
    <location>
        <begin position="89"/>
        <end position="118"/>
    </location>
</feature>
<feature type="region of interest" description="Disordered" evidence="1">
    <location>
        <begin position="267"/>
        <end position="286"/>
    </location>
</feature>
<organism evidence="3 4">
    <name type="scientific">Dyella tabacisoli</name>
    <dbReference type="NCBI Taxonomy" id="2282381"/>
    <lineage>
        <taxon>Bacteria</taxon>
        <taxon>Pseudomonadati</taxon>
        <taxon>Pseudomonadota</taxon>
        <taxon>Gammaproteobacteria</taxon>
        <taxon>Lysobacterales</taxon>
        <taxon>Rhodanobacteraceae</taxon>
        <taxon>Dyella</taxon>
    </lineage>
</organism>
<evidence type="ECO:0000313" key="3">
    <source>
        <dbReference type="EMBL" id="RDD80452.1"/>
    </source>
</evidence>
<dbReference type="EMBL" id="QQAH01000016">
    <property type="protein sequence ID" value="RDD80452.1"/>
    <property type="molecule type" value="Genomic_DNA"/>
</dbReference>
<keyword evidence="2" id="KW-0812">Transmembrane</keyword>